<feature type="transmembrane region" description="Helical" evidence="9">
    <location>
        <begin position="385"/>
        <end position="406"/>
    </location>
</feature>
<dbReference type="PROSITE" id="PS50850">
    <property type="entry name" value="MFS"/>
    <property type="match status" value="1"/>
</dbReference>
<sequence>MEKDSEAARSSQDVESGREGISHWKLITDQGVTTKEIEEYDYEGEGTEDDPYVVEWIDNDPRNPMTWAKTKKWIMAVAVANSVLVVSFCSSAFSGGIQQIMVEFSVSQEVVTLGVSLFVLGFALGPLLWAPFSEIYGRQVVFIGTYTAFVAFNAGAAGGPNIYGLLILRFFAAAFGSSPLTNAGGVIADLFSANERGLAMSIFSAAPFMGPVLGPIIGGFLGMTEGWRWVHGLMAIWSGAMLIIAGCLVPETYPPVLLRKRAERLSKLKGKVYRSRTDIEQGKTSLGEAFSTGLKRPWILLFCEPIVLLLSLYHAIIYGILYMLFGAFPIVYRQGRGWNEGVSGLPFVAVAIGVVLAIAYVIFFDNKQYMKKVNASGVGYTTPEARLPMCIVGGIALPIGLFWFAWTNSPSLPWAASVVGSIPFGFGMVLIFLSIMNYLIDSYTIFAASVLAGNGIIRSVFGAAFPLFTKQMYASLGIHWASSIPAFLAVACIPLPFLFYKYGAAIRKKCKYAAQADAFMTRIRNQQAAKVQQQEPGDEQASSRSNTLREEEEKVEEEAHIEEEAEARFGEVKTEKETEGADLKKVQTGRSTRSRRSMRDPDYYDNPYEIDRVNTRESFVGRPRGNSRTSNKK</sequence>
<evidence type="ECO:0000256" key="2">
    <source>
        <dbReference type="ARBA" id="ARBA00022448"/>
    </source>
</evidence>
<feature type="transmembrane region" description="Helical" evidence="9">
    <location>
        <begin position="139"/>
        <end position="156"/>
    </location>
</feature>
<feature type="compositionally biased region" description="Polar residues" evidence="8">
    <location>
        <begin position="527"/>
        <end position="546"/>
    </location>
</feature>
<dbReference type="Proteomes" id="UP000800096">
    <property type="component" value="Unassembled WGS sequence"/>
</dbReference>
<dbReference type="PANTHER" id="PTHR23502">
    <property type="entry name" value="MAJOR FACILITATOR SUPERFAMILY"/>
    <property type="match status" value="1"/>
</dbReference>
<evidence type="ECO:0000313" key="12">
    <source>
        <dbReference type="Proteomes" id="UP000800096"/>
    </source>
</evidence>
<dbReference type="Pfam" id="PF07690">
    <property type="entry name" value="MFS_1"/>
    <property type="match status" value="1"/>
</dbReference>
<feature type="transmembrane region" description="Helical" evidence="9">
    <location>
        <begin position="412"/>
        <end position="433"/>
    </location>
</feature>
<dbReference type="EMBL" id="ML979136">
    <property type="protein sequence ID" value="KAF1915247.1"/>
    <property type="molecule type" value="Genomic_DNA"/>
</dbReference>
<dbReference type="GO" id="GO:0005886">
    <property type="term" value="C:plasma membrane"/>
    <property type="evidence" value="ECO:0007669"/>
    <property type="project" value="UniProtKB-SubCell"/>
</dbReference>
<feature type="domain" description="Major facilitator superfamily (MFS) profile" evidence="10">
    <location>
        <begin position="75"/>
        <end position="509"/>
    </location>
</feature>
<comment type="similarity">
    <text evidence="7">Belongs to the major facilitator superfamily. DHA1 family. Polyamines/proton antiporter (TC 2.A.1.2.16) subfamily.</text>
</comment>
<evidence type="ECO:0000256" key="1">
    <source>
        <dbReference type="ARBA" id="ARBA00004651"/>
    </source>
</evidence>
<evidence type="ECO:0000256" key="8">
    <source>
        <dbReference type="SAM" id="MobiDB-lite"/>
    </source>
</evidence>
<feature type="region of interest" description="Disordered" evidence="8">
    <location>
        <begin position="527"/>
        <end position="633"/>
    </location>
</feature>
<dbReference type="InterPro" id="IPR011701">
    <property type="entry name" value="MFS"/>
</dbReference>
<evidence type="ECO:0000256" key="9">
    <source>
        <dbReference type="SAM" id="Phobius"/>
    </source>
</evidence>
<keyword evidence="4 9" id="KW-0812">Transmembrane</keyword>
<keyword evidence="3" id="KW-1003">Cell membrane</keyword>
<feature type="compositionally biased region" description="Acidic residues" evidence="8">
    <location>
        <begin position="553"/>
        <end position="565"/>
    </location>
</feature>
<gene>
    <name evidence="11" type="ORF">BDU57DRAFT_595831</name>
</gene>
<comment type="subcellular location">
    <subcellularLocation>
        <location evidence="1">Cell membrane</location>
        <topology evidence="1">Multi-pass membrane protein</topology>
    </subcellularLocation>
</comment>
<evidence type="ECO:0000256" key="6">
    <source>
        <dbReference type="ARBA" id="ARBA00023136"/>
    </source>
</evidence>
<name>A0A6A5QMH8_AMPQU</name>
<keyword evidence="5 9" id="KW-1133">Transmembrane helix</keyword>
<evidence type="ECO:0000259" key="10">
    <source>
        <dbReference type="PROSITE" id="PS50850"/>
    </source>
</evidence>
<feature type="compositionally biased region" description="Basic and acidic residues" evidence="8">
    <location>
        <begin position="566"/>
        <end position="585"/>
    </location>
</feature>
<feature type="transmembrane region" description="Helical" evidence="9">
    <location>
        <begin position="73"/>
        <end position="93"/>
    </location>
</feature>
<evidence type="ECO:0000256" key="5">
    <source>
        <dbReference type="ARBA" id="ARBA00022989"/>
    </source>
</evidence>
<dbReference type="SUPFAM" id="SSF103473">
    <property type="entry name" value="MFS general substrate transporter"/>
    <property type="match status" value="1"/>
</dbReference>
<evidence type="ECO:0000256" key="3">
    <source>
        <dbReference type="ARBA" id="ARBA00022475"/>
    </source>
</evidence>
<dbReference type="GO" id="GO:0022857">
    <property type="term" value="F:transmembrane transporter activity"/>
    <property type="evidence" value="ECO:0007669"/>
    <property type="project" value="InterPro"/>
</dbReference>
<protein>
    <submittedName>
        <fullName evidence="11">Major facilitator superfamily domain-containing protein</fullName>
    </submittedName>
</protein>
<feature type="transmembrane region" description="Helical" evidence="9">
    <location>
        <begin position="345"/>
        <end position="364"/>
    </location>
</feature>
<feature type="transmembrane region" description="Helical" evidence="9">
    <location>
        <begin position="113"/>
        <end position="132"/>
    </location>
</feature>
<dbReference type="InterPro" id="IPR020846">
    <property type="entry name" value="MFS_dom"/>
</dbReference>
<keyword evidence="12" id="KW-1185">Reference proteome</keyword>
<feature type="transmembrane region" description="Helical" evidence="9">
    <location>
        <begin position="162"/>
        <end position="191"/>
    </location>
</feature>
<evidence type="ECO:0000256" key="4">
    <source>
        <dbReference type="ARBA" id="ARBA00022692"/>
    </source>
</evidence>
<evidence type="ECO:0000313" key="11">
    <source>
        <dbReference type="EMBL" id="KAF1915247.1"/>
    </source>
</evidence>
<feature type="transmembrane region" description="Helical" evidence="9">
    <location>
        <begin position="298"/>
        <end position="325"/>
    </location>
</feature>
<dbReference type="PANTHER" id="PTHR23502:SF186">
    <property type="entry name" value="MAJOR FACILITATOR SUPERFAMILY (MFS) PROFILE DOMAIN-CONTAINING PROTEIN"/>
    <property type="match status" value="1"/>
</dbReference>
<proteinExistence type="inferred from homology"/>
<evidence type="ECO:0000256" key="7">
    <source>
        <dbReference type="ARBA" id="ARBA00038459"/>
    </source>
</evidence>
<dbReference type="Gene3D" id="1.20.1250.20">
    <property type="entry name" value="MFS general substrate transporter like domains"/>
    <property type="match status" value="1"/>
</dbReference>
<feature type="transmembrane region" description="Helical" evidence="9">
    <location>
        <begin position="198"/>
        <end position="223"/>
    </location>
</feature>
<feature type="transmembrane region" description="Helical" evidence="9">
    <location>
        <begin position="229"/>
        <end position="249"/>
    </location>
</feature>
<reference evidence="11" key="1">
    <citation type="journal article" date="2020" name="Stud. Mycol.">
        <title>101 Dothideomycetes genomes: a test case for predicting lifestyles and emergence of pathogens.</title>
        <authorList>
            <person name="Haridas S."/>
            <person name="Albert R."/>
            <person name="Binder M."/>
            <person name="Bloem J."/>
            <person name="Labutti K."/>
            <person name="Salamov A."/>
            <person name="Andreopoulos B."/>
            <person name="Baker S."/>
            <person name="Barry K."/>
            <person name="Bills G."/>
            <person name="Bluhm B."/>
            <person name="Cannon C."/>
            <person name="Castanera R."/>
            <person name="Culley D."/>
            <person name="Daum C."/>
            <person name="Ezra D."/>
            <person name="Gonzalez J."/>
            <person name="Henrissat B."/>
            <person name="Kuo A."/>
            <person name="Liang C."/>
            <person name="Lipzen A."/>
            <person name="Lutzoni F."/>
            <person name="Magnuson J."/>
            <person name="Mondo S."/>
            <person name="Nolan M."/>
            <person name="Ohm R."/>
            <person name="Pangilinan J."/>
            <person name="Park H.-J."/>
            <person name="Ramirez L."/>
            <person name="Alfaro M."/>
            <person name="Sun H."/>
            <person name="Tritt A."/>
            <person name="Yoshinaga Y."/>
            <person name="Zwiers L.-H."/>
            <person name="Turgeon B."/>
            <person name="Goodwin S."/>
            <person name="Spatafora J."/>
            <person name="Crous P."/>
            <person name="Grigoriev I."/>
        </authorList>
    </citation>
    <scope>NUCLEOTIDE SEQUENCE</scope>
    <source>
        <strain evidence="11">HMLAC05119</strain>
    </source>
</reference>
<dbReference type="AlphaFoldDB" id="A0A6A5QMH8"/>
<dbReference type="CDD" id="cd17323">
    <property type="entry name" value="MFS_Tpo1_MDR_like"/>
    <property type="match status" value="1"/>
</dbReference>
<dbReference type="FunFam" id="1.20.1250.20:FF:000266">
    <property type="entry name" value="MFS multidrug transporter, putative"/>
    <property type="match status" value="1"/>
</dbReference>
<organism evidence="11 12">
    <name type="scientific">Ampelomyces quisqualis</name>
    <name type="common">Powdery mildew agent</name>
    <dbReference type="NCBI Taxonomy" id="50730"/>
    <lineage>
        <taxon>Eukaryota</taxon>
        <taxon>Fungi</taxon>
        <taxon>Dikarya</taxon>
        <taxon>Ascomycota</taxon>
        <taxon>Pezizomycotina</taxon>
        <taxon>Dothideomycetes</taxon>
        <taxon>Pleosporomycetidae</taxon>
        <taxon>Pleosporales</taxon>
        <taxon>Pleosporineae</taxon>
        <taxon>Phaeosphaeriaceae</taxon>
        <taxon>Ampelomyces</taxon>
    </lineage>
</organism>
<accession>A0A6A5QMH8</accession>
<dbReference type="OrthoDB" id="446368at2759"/>
<feature type="transmembrane region" description="Helical" evidence="9">
    <location>
        <begin position="445"/>
        <end position="468"/>
    </location>
</feature>
<feature type="region of interest" description="Disordered" evidence="8">
    <location>
        <begin position="1"/>
        <end position="22"/>
    </location>
</feature>
<feature type="transmembrane region" description="Helical" evidence="9">
    <location>
        <begin position="480"/>
        <end position="500"/>
    </location>
</feature>
<keyword evidence="6 9" id="KW-0472">Membrane</keyword>
<keyword evidence="2" id="KW-0813">Transport</keyword>
<dbReference type="InterPro" id="IPR036259">
    <property type="entry name" value="MFS_trans_sf"/>
</dbReference>